<dbReference type="InterPro" id="IPR003593">
    <property type="entry name" value="AAA+_ATPase"/>
</dbReference>
<organism evidence="4 5">
    <name type="scientific">Propioniciclava tarda</name>
    <dbReference type="NCBI Taxonomy" id="433330"/>
    <lineage>
        <taxon>Bacteria</taxon>
        <taxon>Bacillati</taxon>
        <taxon>Actinomycetota</taxon>
        <taxon>Actinomycetes</taxon>
        <taxon>Propionibacteriales</taxon>
        <taxon>Propionibacteriaceae</taxon>
        <taxon>Propioniciclava</taxon>
    </lineage>
</organism>
<proteinExistence type="predicted"/>
<evidence type="ECO:0000256" key="2">
    <source>
        <dbReference type="ARBA" id="ARBA00022840"/>
    </source>
</evidence>
<dbReference type="SMART" id="SM00382">
    <property type="entry name" value="AAA"/>
    <property type="match status" value="1"/>
</dbReference>
<comment type="caution">
    <text evidence="4">The sequence shown here is derived from an EMBL/GenBank/DDBJ whole genome shotgun (WGS) entry which is preliminary data.</text>
</comment>
<dbReference type="RefSeq" id="WP_131171603.1">
    <property type="nucleotide sequence ID" value="NZ_FXTL01000008.1"/>
</dbReference>
<gene>
    <name evidence="4" type="ORF">ET996_05715</name>
</gene>
<keyword evidence="2 4" id="KW-0067">ATP-binding</keyword>
<evidence type="ECO:0000256" key="1">
    <source>
        <dbReference type="ARBA" id="ARBA00022741"/>
    </source>
</evidence>
<dbReference type="Pfam" id="PF00005">
    <property type="entry name" value="ABC_tran"/>
    <property type="match status" value="1"/>
</dbReference>
<dbReference type="PANTHER" id="PTHR43158">
    <property type="entry name" value="SKFA PEPTIDE EXPORT ATP-BINDING PROTEIN SKFE"/>
    <property type="match status" value="1"/>
</dbReference>
<dbReference type="GO" id="GO:0016887">
    <property type="term" value="F:ATP hydrolysis activity"/>
    <property type="evidence" value="ECO:0007669"/>
    <property type="project" value="InterPro"/>
</dbReference>
<dbReference type="GO" id="GO:0005524">
    <property type="term" value="F:ATP binding"/>
    <property type="evidence" value="ECO:0007669"/>
    <property type="project" value="UniProtKB-KW"/>
</dbReference>
<dbReference type="PANTHER" id="PTHR43158:SF2">
    <property type="entry name" value="SKFA PEPTIDE EXPORT ATP-BINDING PROTEIN SKFE"/>
    <property type="match status" value="1"/>
</dbReference>
<dbReference type="AlphaFoldDB" id="A0A4Q9KLB6"/>
<evidence type="ECO:0000313" key="5">
    <source>
        <dbReference type="Proteomes" id="UP000291933"/>
    </source>
</evidence>
<dbReference type="SUPFAM" id="SSF52540">
    <property type="entry name" value="P-loop containing nucleoside triphosphate hydrolases"/>
    <property type="match status" value="1"/>
</dbReference>
<feature type="domain" description="ABC transporter" evidence="3">
    <location>
        <begin position="5"/>
        <end position="245"/>
    </location>
</feature>
<sequence>MAPVVDLAGVSVVRGGNALLHNVDWRVDESDRWVIIGPNGAGKTTLLQLISATIHPSAGTVTLLGERMGAVDVFELRPRIGMTSAALADRIPRAESVGNVVISASYAVIGRWNEKYDVLDLKRAAFLMRQLQVEHLSKRTFGTLSEGERKRVQIARALMTDPELLLLDEPAAGLDLAGREALVDTLGDLAEDESSPALVLVTHHLEEIPRGITHAMLLAEGGIVAAGPIHEILTNDALSATFGLPLVVSTEAGRWTARAVRR</sequence>
<dbReference type="InterPro" id="IPR027417">
    <property type="entry name" value="P-loop_NTPase"/>
</dbReference>
<name>A0A4Q9KLB6_PROTD</name>
<dbReference type="Gene3D" id="3.40.50.300">
    <property type="entry name" value="P-loop containing nucleotide triphosphate hydrolases"/>
    <property type="match status" value="1"/>
</dbReference>
<reference evidence="4 5" key="1">
    <citation type="submission" date="2019-01" db="EMBL/GenBank/DDBJ databases">
        <title>Lactibacter flavus gen. nov., sp. nov., a novel bacterium of the family Propionibacteriaceae isolated from raw milk and dairy products.</title>
        <authorList>
            <person name="Huptas C."/>
            <person name="Wenning M."/>
            <person name="Breitenwieser F."/>
            <person name="Doll E."/>
            <person name="Von Neubeck M."/>
            <person name="Busse H.-J."/>
            <person name="Scherer S."/>
        </authorList>
    </citation>
    <scope>NUCLEOTIDE SEQUENCE [LARGE SCALE GENOMIC DNA]</scope>
    <source>
        <strain evidence="4 5">DSM 22130</strain>
    </source>
</reference>
<dbReference type="Proteomes" id="UP000291933">
    <property type="component" value="Unassembled WGS sequence"/>
</dbReference>
<dbReference type="OrthoDB" id="9789994at2"/>
<dbReference type="PROSITE" id="PS50893">
    <property type="entry name" value="ABC_TRANSPORTER_2"/>
    <property type="match status" value="1"/>
</dbReference>
<keyword evidence="1" id="KW-0547">Nucleotide-binding</keyword>
<dbReference type="EMBL" id="SDMR01000005">
    <property type="protein sequence ID" value="TBT95307.1"/>
    <property type="molecule type" value="Genomic_DNA"/>
</dbReference>
<accession>A0A4Q9KLB6</accession>
<keyword evidence="5" id="KW-1185">Reference proteome</keyword>
<evidence type="ECO:0000313" key="4">
    <source>
        <dbReference type="EMBL" id="TBT95307.1"/>
    </source>
</evidence>
<protein>
    <submittedName>
        <fullName evidence="4">ABC transporter ATP-binding protein</fullName>
    </submittedName>
</protein>
<evidence type="ECO:0000259" key="3">
    <source>
        <dbReference type="PROSITE" id="PS50893"/>
    </source>
</evidence>
<dbReference type="InterPro" id="IPR003439">
    <property type="entry name" value="ABC_transporter-like_ATP-bd"/>
</dbReference>